<dbReference type="EMBL" id="WTVR01000026">
    <property type="protein sequence ID" value="NMF89573.1"/>
    <property type="molecule type" value="Genomic_DNA"/>
</dbReference>
<protein>
    <recommendedName>
        <fullName evidence="3">HTH marR-type domain-containing protein</fullName>
    </recommendedName>
</protein>
<organism evidence="1 2">
    <name type="scientific">Aromatoleum petrolei</name>
    <dbReference type="NCBI Taxonomy" id="76116"/>
    <lineage>
        <taxon>Bacteria</taxon>
        <taxon>Pseudomonadati</taxon>
        <taxon>Pseudomonadota</taxon>
        <taxon>Betaproteobacteria</taxon>
        <taxon>Rhodocyclales</taxon>
        <taxon>Rhodocyclaceae</taxon>
        <taxon>Aromatoleum</taxon>
    </lineage>
</organism>
<accession>A0ABX1MNR0</accession>
<reference evidence="1 2" key="1">
    <citation type="submission" date="2019-12" db="EMBL/GenBank/DDBJ databases">
        <title>Comparative genomics gives insights into the taxonomy of the Azoarcus-Aromatoleum group and reveals separate origins of nif in the plant-associated Azoarcus and non-plant-associated Aromatoleum sub-groups.</title>
        <authorList>
            <person name="Lafos M."/>
            <person name="Maluk M."/>
            <person name="Batista M."/>
            <person name="Junghare M."/>
            <person name="Carmona M."/>
            <person name="Faoro H."/>
            <person name="Cruz L.M."/>
            <person name="Battistoni F."/>
            <person name="De Souza E."/>
            <person name="Pedrosa F."/>
            <person name="Chen W.-M."/>
            <person name="Poole P.S."/>
            <person name="Dixon R.A."/>
            <person name="James E.K."/>
        </authorList>
    </citation>
    <scope>NUCLEOTIDE SEQUENCE [LARGE SCALE GENOMIC DNA]</scope>
    <source>
        <strain evidence="1 2">ToN1</strain>
    </source>
</reference>
<keyword evidence="2" id="KW-1185">Reference proteome</keyword>
<evidence type="ECO:0008006" key="3">
    <source>
        <dbReference type="Google" id="ProtNLM"/>
    </source>
</evidence>
<proteinExistence type="predicted"/>
<gene>
    <name evidence="1" type="ORF">GPA26_13955</name>
</gene>
<evidence type="ECO:0000313" key="2">
    <source>
        <dbReference type="Proteomes" id="UP000652074"/>
    </source>
</evidence>
<dbReference type="RefSeq" id="WP_169130841.1">
    <property type="nucleotide sequence ID" value="NZ_CP059560.1"/>
</dbReference>
<dbReference type="Proteomes" id="UP000652074">
    <property type="component" value="Unassembled WGS sequence"/>
</dbReference>
<sequence length="169" mass="18835">MGVVFAKTEKGQEEIASRSGELSPRVRRVLILVDGRRTVSELRDLVSANDLTHTLGTLEELGLIEVKKLRAADGAEAEPSGPMPSITAFRSLPTPPNPKELEMARNFMLNTLKTFSSIHAPVSLMTSINGARTHEELRAHYPAWFRMIMESRSGQRRAEDLRTDLLKVL</sequence>
<comment type="caution">
    <text evidence="1">The sequence shown here is derived from an EMBL/GenBank/DDBJ whole genome shotgun (WGS) entry which is preliminary data.</text>
</comment>
<evidence type="ECO:0000313" key="1">
    <source>
        <dbReference type="EMBL" id="NMF89573.1"/>
    </source>
</evidence>
<name>A0ABX1MNR0_9RHOO</name>